<comment type="caution">
    <text evidence="2">The sequence shown here is derived from an EMBL/GenBank/DDBJ whole genome shotgun (WGS) entry which is preliminary data.</text>
</comment>
<proteinExistence type="predicted"/>
<reference evidence="2 3" key="1">
    <citation type="submission" date="2024-01" db="EMBL/GenBank/DDBJ databases">
        <title>A telomere-to-telomere, gap-free genome of sweet tea (Lithocarpus litseifolius).</title>
        <authorList>
            <person name="Zhou J."/>
        </authorList>
    </citation>
    <scope>NUCLEOTIDE SEQUENCE [LARGE SCALE GENOMIC DNA]</scope>
    <source>
        <strain evidence="2">Zhou-2022a</strain>
        <tissue evidence="2">Leaf</tissue>
    </source>
</reference>
<dbReference type="InterPro" id="IPR026960">
    <property type="entry name" value="RVT-Znf"/>
</dbReference>
<dbReference type="Pfam" id="PF13966">
    <property type="entry name" value="zf-RVT"/>
    <property type="match status" value="1"/>
</dbReference>
<dbReference type="AlphaFoldDB" id="A0AAW2DAZ8"/>
<sequence>MWQQSWLPRQQNPHPLSLVIESLADARVEILIDGYRFLKSEMEPDGIDENVEQDKALWRTVWSLQIPNKMKILMRRACRNSLPTKEILVRRTIIDNPICDRCKVEPETALHALWSCSELDVVWEDASTWSCRGNTSLMDFKELMSWLIKQNHHLELFSAIAWSIWSHRNRVRMLQPSCNPNQLATLAKELLSKFMAAQPPPRIQPTSTCTRCQGPGFRV</sequence>
<dbReference type="Proteomes" id="UP001459277">
    <property type="component" value="Unassembled WGS sequence"/>
</dbReference>
<name>A0AAW2DAZ8_9ROSI</name>
<evidence type="ECO:0000313" key="2">
    <source>
        <dbReference type="EMBL" id="KAL0007007.1"/>
    </source>
</evidence>
<accession>A0AAW2DAZ8</accession>
<organism evidence="2 3">
    <name type="scientific">Lithocarpus litseifolius</name>
    <dbReference type="NCBI Taxonomy" id="425828"/>
    <lineage>
        <taxon>Eukaryota</taxon>
        <taxon>Viridiplantae</taxon>
        <taxon>Streptophyta</taxon>
        <taxon>Embryophyta</taxon>
        <taxon>Tracheophyta</taxon>
        <taxon>Spermatophyta</taxon>
        <taxon>Magnoliopsida</taxon>
        <taxon>eudicotyledons</taxon>
        <taxon>Gunneridae</taxon>
        <taxon>Pentapetalae</taxon>
        <taxon>rosids</taxon>
        <taxon>fabids</taxon>
        <taxon>Fagales</taxon>
        <taxon>Fagaceae</taxon>
        <taxon>Lithocarpus</taxon>
    </lineage>
</organism>
<evidence type="ECO:0000259" key="1">
    <source>
        <dbReference type="Pfam" id="PF13966"/>
    </source>
</evidence>
<gene>
    <name evidence="2" type="ORF">SO802_008509</name>
</gene>
<dbReference type="EMBL" id="JAZDWU010000003">
    <property type="protein sequence ID" value="KAL0007007.1"/>
    <property type="molecule type" value="Genomic_DNA"/>
</dbReference>
<protein>
    <recommendedName>
        <fullName evidence="1">Reverse transcriptase zinc-binding domain-containing protein</fullName>
    </recommendedName>
</protein>
<evidence type="ECO:0000313" key="3">
    <source>
        <dbReference type="Proteomes" id="UP001459277"/>
    </source>
</evidence>
<feature type="domain" description="Reverse transcriptase zinc-binding" evidence="1">
    <location>
        <begin position="53"/>
        <end position="123"/>
    </location>
</feature>
<keyword evidence="3" id="KW-1185">Reference proteome</keyword>